<reference evidence="1" key="2">
    <citation type="journal article" date="2024" name="Plant">
        <title>Genomic evolution and insights into agronomic trait innovations of Sesamum species.</title>
        <authorList>
            <person name="Miao H."/>
            <person name="Wang L."/>
            <person name="Qu L."/>
            <person name="Liu H."/>
            <person name="Sun Y."/>
            <person name="Le M."/>
            <person name="Wang Q."/>
            <person name="Wei S."/>
            <person name="Zheng Y."/>
            <person name="Lin W."/>
            <person name="Duan Y."/>
            <person name="Cao H."/>
            <person name="Xiong S."/>
            <person name="Wang X."/>
            <person name="Wei L."/>
            <person name="Li C."/>
            <person name="Ma Q."/>
            <person name="Ju M."/>
            <person name="Zhao R."/>
            <person name="Li G."/>
            <person name="Mu C."/>
            <person name="Tian Q."/>
            <person name="Mei H."/>
            <person name="Zhang T."/>
            <person name="Gao T."/>
            <person name="Zhang H."/>
        </authorList>
    </citation>
    <scope>NUCLEOTIDE SEQUENCE</scope>
    <source>
        <tissue evidence="1">Leaf</tissue>
    </source>
</reference>
<protein>
    <submittedName>
        <fullName evidence="1">Uncharacterized protein</fullName>
    </submittedName>
</protein>
<accession>A0AAW2PK08</accession>
<proteinExistence type="predicted"/>
<dbReference type="PANTHER" id="PTHR33070">
    <property type="entry name" value="OS06G0725500 PROTEIN"/>
    <property type="match status" value="1"/>
</dbReference>
<name>A0AAW2PK08_9LAMI</name>
<dbReference type="AlphaFoldDB" id="A0AAW2PK08"/>
<dbReference type="PANTHER" id="PTHR33070:SF120">
    <property type="entry name" value="EXPRESSED PROTEIN"/>
    <property type="match status" value="1"/>
</dbReference>
<reference evidence="1" key="1">
    <citation type="submission" date="2020-06" db="EMBL/GenBank/DDBJ databases">
        <authorList>
            <person name="Li T."/>
            <person name="Hu X."/>
            <person name="Zhang T."/>
            <person name="Song X."/>
            <person name="Zhang H."/>
            <person name="Dai N."/>
            <person name="Sheng W."/>
            <person name="Hou X."/>
            <person name="Wei L."/>
        </authorList>
    </citation>
    <scope>NUCLEOTIDE SEQUENCE</scope>
    <source>
        <strain evidence="1">KEN8</strain>
        <tissue evidence="1">Leaf</tissue>
    </source>
</reference>
<dbReference type="InterPro" id="IPR004320">
    <property type="entry name" value="BPS1_pln"/>
</dbReference>
<dbReference type="EMBL" id="JACGWM010000008">
    <property type="protein sequence ID" value="KAL0356525.1"/>
    <property type="molecule type" value="Genomic_DNA"/>
</dbReference>
<organism evidence="1">
    <name type="scientific">Sesamum calycinum</name>
    <dbReference type="NCBI Taxonomy" id="2727403"/>
    <lineage>
        <taxon>Eukaryota</taxon>
        <taxon>Viridiplantae</taxon>
        <taxon>Streptophyta</taxon>
        <taxon>Embryophyta</taxon>
        <taxon>Tracheophyta</taxon>
        <taxon>Spermatophyta</taxon>
        <taxon>Magnoliopsida</taxon>
        <taxon>eudicotyledons</taxon>
        <taxon>Gunneridae</taxon>
        <taxon>Pentapetalae</taxon>
        <taxon>asterids</taxon>
        <taxon>lamiids</taxon>
        <taxon>Lamiales</taxon>
        <taxon>Pedaliaceae</taxon>
        <taxon>Sesamum</taxon>
    </lineage>
</organism>
<evidence type="ECO:0000313" key="1">
    <source>
        <dbReference type="EMBL" id="KAL0356525.1"/>
    </source>
</evidence>
<comment type="caution">
    <text evidence="1">The sequence shown here is derived from an EMBL/GenBank/DDBJ whole genome shotgun (WGS) entry which is preliminary data.</text>
</comment>
<dbReference type="GO" id="GO:0048364">
    <property type="term" value="P:root development"/>
    <property type="evidence" value="ECO:0007669"/>
    <property type="project" value="InterPro"/>
</dbReference>
<dbReference type="Pfam" id="PF03087">
    <property type="entry name" value="BPS1"/>
    <property type="match status" value="1"/>
</dbReference>
<dbReference type="GO" id="GO:0048367">
    <property type="term" value="P:shoot system development"/>
    <property type="evidence" value="ECO:0007669"/>
    <property type="project" value="InterPro"/>
</dbReference>
<gene>
    <name evidence="1" type="ORF">Scaly_1338200</name>
</gene>
<sequence length="169" mass="18695">MDSLCPLHPYILSKYIIGGIRISFIQSDIAIQTSFPSRENNGNLILRSKSLHHGRSLSLPSGSHPALSQFDENLSRIISQECQEKWVEKILDDYSTILDACSRVKDLISLMKQHVQELLSAIRRKDMHGIQAGFLPCLVTPSIPLASAILTKETENDGDSANVNAAARL</sequence>